<sequence length="171" mass="19585">MAQLLSALLPGLLKKVGESLSTEFSFICTIQQRHQKLHNLLLAINQVVSDAEEQAYKKPAVKSWIAQLKLAACDADDALDELRYEALRREALRHGHKITDDIGKRLQQIVDRIDELVLQMNQFRFSIHPSMPMDKRMQTHSFVDEQVVIGRKGDRKKIVQMLLVKEIMVIG</sequence>
<evidence type="ECO:0000313" key="7">
    <source>
        <dbReference type="EMBL" id="RCV17948.1"/>
    </source>
</evidence>
<dbReference type="AlphaFoldDB" id="K3ZDH5"/>
<dbReference type="OrthoDB" id="600820at2759"/>
<evidence type="ECO:0000313" key="8">
    <source>
        <dbReference type="EnsemblPlants" id="KQL15707"/>
    </source>
</evidence>
<reference evidence="7" key="2">
    <citation type="submission" date="2015-07" db="EMBL/GenBank/DDBJ databases">
        <authorList>
            <person name="Noorani M."/>
        </authorList>
    </citation>
    <scope>NUCLEOTIDE SEQUENCE</scope>
    <source>
        <strain evidence="7">Yugu1</strain>
    </source>
</reference>
<evidence type="ECO:0000313" key="9">
    <source>
        <dbReference type="Proteomes" id="UP000004995"/>
    </source>
</evidence>
<reference evidence="8" key="3">
    <citation type="submission" date="2018-08" db="UniProtKB">
        <authorList>
            <consortium name="EnsemblPlants"/>
        </authorList>
    </citation>
    <scope>IDENTIFICATION</scope>
    <source>
        <strain evidence="8">Yugu1</strain>
    </source>
</reference>
<evidence type="ECO:0000256" key="1">
    <source>
        <dbReference type="ARBA" id="ARBA00008894"/>
    </source>
</evidence>
<evidence type="ECO:0000259" key="6">
    <source>
        <dbReference type="Pfam" id="PF18052"/>
    </source>
</evidence>
<dbReference type="Gramene" id="KQL15707">
    <property type="protein sequence ID" value="KQL15707"/>
    <property type="gene ID" value="SETIT_024611mg"/>
</dbReference>
<reference evidence="7 9" key="1">
    <citation type="journal article" date="2012" name="Nat. Biotechnol.">
        <title>Reference genome sequence of the model plant Setaria.</title>
        <authorList>
            <person name="Bennetzen J.L."/>
            <person name="Schmutz J."/>
            <person name="Wang H."/>
            <person name="Percifield R."/>
            <person name="Hawkins J."/>
            <person name="Pontaroli A.C."/>
            <person name="Estep M."/>
            <person name="Feng L."/>
            <person name="Vaughn J.N."/>
            <person name="Grimwood J."/>
            <person name="Jenkins J."/>
            <person name="Barry K."/>
            <person name="Lindquist E."/>
            <person name="Hellsten U."/>
            <person name="Deshpande S."/>
            <person name="Wang X."/>
            <person name="Wu X."/>
            <person name="Mitros T."/>
            <person name="Triplett J."/>
            <person name="Yang X."/>
            <person name="Ye C.Y."/>
            <person name="Mauro-Herrera M."/>
            <person name="Wang L."/>
            <person name="Li P."/>
            <person name="Sharma M."/>
            <person name="Sharma R."/>
            <person name="Ronald P.C."/>
            <person name="Panaud O."/>
            <person name="Kellogg E.A."/>
            <person name="Brutnell T.P."/>
            <person name="Doust A.N."/>
            <person name="Tuskan G.A."/>
            <person name="Rokhsar D."/>
            <person name="Devos K.M."/>
        </authorList>
    </citation>
    <scope>NUCLEOTIDE SEQUENCE [LARGE SCALE GENOMIC DNA]</scope>
    <source>
        <strain evidence="9">cv. Yugu1</strain>
        <strain evidence="7">Yugu1</strain>
    </source>
</reference>
<dbReference type="Gene3D" id="1.20.5.4130">
    <property type="match status" value="1"/>
</dbReference>
<keyword evidence="3" id="KW-0677">Repeat</keyword>
<comment type="similarity">
    <text evidence="1">Belongs to the disease resistance NB-LRR family.</text>
</comment>
<evidence type="ECO:0000256" key="4">
    <source>
        <dbReference type="ARBA" id="ARBA00022741"/>
    </source>
</evidence>
<evidence type="ECO:0000256" key="2">
    <source>
        <dbReference type="ARBA" id="ARBA00022614"/>
    </source>
</evidence>
<keyword evidence="4" id="KW-0547">Nucleotide-binding</keyword>
<dbReference type="HOGENOM" id="CLU_000837_9_0_1"/>
<keyword evidence="5" id="KW-0611">Plant defense</keyword>
<keyword evidence="2" id="KW-0433">Leucine-rich repeat</keyword>
<dbReference type="STRING" id="4555.K3ZDH5"/>
<name>K3ZDH5_SETIT</name>
<feature type="domain" description="Disease resistance N-terminal" evidence="6">
    <location>
        <begin position="12"/>
        <end position="93"/>
    </location>
</feature>
<dbReference type="GO" id="GO:0000166">
    <property type="term" value="F:nucleotide binding"/>
    <property type="evidence" value="ECO:0007669"/>
    <property type="project" value="UniProtKB-KW"/>
</dbReference>
<dbReference type="EMBL" id="CM003530">
    <property type="protein sequence ID" value="RCV17948.1"/>
    <property type="molecule type" value="Genomic_DNA"/>
</dbReference>
<dbReference type="EnsemblPlants" id="KQL15707">
    <property type="protein sequence ID" value="KQL15707"/>
    <property type="gene ID" value="SETIT_024611mg"/>
</dbReference>
<accession>K3ZDH5</accession>
<proteinExistence type="inferred from homology"/>
<dbReference type="GO" id="GO:0006952">
    <property type="term" value="P:defense response"/>
    <property type="evidence" value="ECO:0007669"/>
    <property type="project" value="UniProtKB-KW"/>
</dbReference>
<gene>
    <name evidence="7" type="ORF">SETIT_3G261600v2</name>
</gene>
<dbReference type="Proteomes" id="UP000004995">
    <property type="component" value="Unassembled WGS sequence"/>
</dbReference>
<dbReference type="Pfam" id="PF18052">
    <property type="entry name" value="Rx_N"/>
    <property type="match status" value="1"/>
</dbReference>
<dbReference type="eggNOG" id="KOG4658">
    <property type="taxonomic scope" value="Eukaryota"/>
</dbReference>
<evidence type="ECO:0000256" key="3">
    <source>
        <dbReference type="ARBA" id="ARBA00022737"/>
    </source>
</evidence>
<evidence type="ECO:0000256" key="5">
    <source>
        <dbReference type="ARBA" id="ARBA00022821"/>
    </source>
</evidence>
<keyword evidence="9" id="KW-1185">Reference proteome</keyword>
<dbReference type="InterPro" id="IPR041118">
    <property type="entry name" value="Rx_N"/>
</dbReference>
<organism evidence="8 9">
    <name type="scientific">Setaria italica</name>
    <name type="common">Foxtail millet</name>
    <name type="synonym">Panicum italicum</name>
    <dbReference type="NCBI Taxonomy" id="4555"/>
    <lineage>
        <taxon>Eukaryota</taxon>
        <taxon>Viridiplantae</taxon>
        <taxon>Streptophyta</taxon>
        <taxon>Embryophyta</taxon>
        <taxon>Tracheophyta</taxon>
        <taxon>Spermatophyta</taxon>
        <taxon>Magnoliopsida</taxon>
        <taxon>Liliopsida</taxon>
        <taxon>Poales</taxon>
        <taxon>Poaceae</taxon>
        <taxon>PACMAD clade</taxon>
        <taxon>Panicoideae</taxon>
        <taxon>Panicodae</taxon>
        <taxon>Paniceae</taxon>
        <taxon>Cenchrinae</taxon>
        <taxon>Setaria</taxon>
    </lineage>
</organism>
<dbReference type="OMA" id="RWNGEND"/>
<protein>
    <recommendedName>
        <fullName evidence="6">Disease resistance N-terminal domain-containing protein</fullName>
    </recommendedName>
</protein>
<dbReference type="EMBL" id="AGNK02001768">
    <property type="status" value="NOT_ANNOTATED_CDS"/>
    <property type="molecule type" value="Genomic_DNA"/>
</dbReference>